<dbReference type="NCBIfam" id="TIGR02937">
    <property type="entry name" value="sigma70-ECF"/>
    <property type="match status" value="1"/>
</dbReference>
<dbReference type="PANTHER" id="PTHR43133">
    <property type="entry name" value="RNA POLYMERASE ECF-TYPE SIGMA FACTO"/>
    <property type="match status" value="1"/>
</dbReference>
<dbReference type="PANTHER" id="PTHR43133:SF62">
    <property type="entry name" value="RNA POLYMERASE SIGMA FACTOR SIGZ"/>
    <property type="match status" value="1"/>
</dbReference>
<dbReference type="CDD" id="cd06171">
    <property type="entry name" value="Sigma70_r4"/>
    <property type="match status" value="1"/>
</dbReference>
<reference evidence="8 9" key="1">
    <citation type="submission" date="2020-02" db="EMBL/GenBank/DDBJ databases">
        <authorList>
            <person name="Gao J."/>
            <person name="Sun J."/>
        </authorList>
    </citation>
    <scope>NUCLEOTIDE SEQUENCE [LARGE SCALE GENOMIC DNA]</scope>
    <source>
        <strain evidence="8 9">7124</strain>
    </source>
</reference>
<evidence type="ECO:0000313" key="8">
    <source>
        <dbReference type="EMBL" id="NGM82619.1"/>
    </source>
</evidence>
<feature type="domain" description="RNA polymerase sigma-70 region 2" evidence="6">
    <location>
        <begin position="11"/>
        <end position="70"/>
    </location>
</feature>
<feature type="domain" description="RNA polymerase sigma factor 70 region 4 type 2" evidence="7">
    <location>
        <begin position="102"/>
        <end position="152"/>
    </location>
</feature>
<dbReference type="Proteomes" id="UP000480151">
    <property type="component" value="Unassembled WGS sequence"/>
</dbReference>
<evidence type="ECO:0000256" key="5">
    <source>
        <dbReference type="NCBIfam" id="TIGR02959"/>
    </source>
</evidence>
<sequence length="186" mass="21557">MRTQHNELFELYDQVKRFVAARVKCSTAVDDIVQNVYLKAYANLASLTDPTKIKPWVYQIARNSITDYYRLQVHKTVILDELELSVSEDSAREDFSQEVLFCMKEAIRQLPAAYHNALTLYLEGLTHKQVSESLGISLSGAKSRIQRGRERIRRKLTGCCHIEADRYGNIVDFAVKERFRRQVARE</sequence>
<evidence type="ECO:0000259" key="6">
    <source>
        <dbReference type="Pfam" id="PF04542"/>
    </source>
</evidence>
<dbReference type="Pfam" id="PF08281">
    <property type="entry name" value="Sigma70_r4_2"/>
    <property type="match status" value="1"/>
</dbReference>
<dbReference type="Gene3D" id="1.10.10.10">
    <property type="entry name" value="Winged helix-like DNA-binding domain superfamily/Winged helix DNA-binding domain"/>
    <property type="match status" value="1"/>
</dbReference>
<dbReference type="InterPro" id="IPR007627">
    <property type="entry name" value="RNA_pol_sigma70_r2"/>
</dbReference>
<name>A0A6M1PGL0_9BACL</name>
<dbReference type="InterPro" id="IPR039425">
    <property type="entry name" value="RNA_pol_sigma-70-like"/>
</dbReference>
<dbReference type="SUPFAM" id="SSF88659">
    <property type="entry name" value="Sigma3 and sigma4 domains of RNA polymerase sigma factors"/>
    <property type="match status" value="1"/>
</dbReference>
<dbReference type="InterPro" id="IPR013325">
    <property type="entry name" value="RNA_pol_sigma_r2"/>
</dbReference>
<dbReference type="GO" id="GO:0006352">
    <property type="term" value="P:DNA-templated transcription initiation"/>
    <property type="evidence" value="ECO:0007669"/>
    <property type="project" value="InterPro"/>
</dbReference>
<protein>
    <recommendedName>
        <fullName evidence="5">RNA polymerase sigma factor SigZ</fullName>
    </recommendedName>
</protein>
<keyword evidence="4" id="KW-0804">Transcription</keyword>
<proteinExistence type="inferred from homology"/>
<comment type="caution">
    <text evidence="8">The sequence shown here is derived from an EMBL/GenBank/DDBJ whole genome shotgun (WGS) entry which is preliminary data.</text>
</comment>
<dbReference type="InterPro" id="IPR014304">
    <property type="entry name" value="RNA_pol_sigma-Z"/>
</dbReference>
<keyword evidence="9" id="KW-1185">Reference proteome</keyword>
<dbReference type="GO" id="GO:0003677">
    <property type="term" value="F:DNA binding"/>
    <property type="evidence" value="ECO:0007669"/>
    <property type="project" value="InterPro"/>
</dbReference>
<dbReference type="GO" id="GO:0016987">
    <property type="term" value="F:sigma factor activity"/>
    <property type="evidence" value="ECO:0007669"/>
    <property type="project" value="UniProtKB-KW"/>
</dbReference>
<evidence type="ECO:0000256" key="2">
    <source>
        <dbReference type="ARBA" id="ARBA00023015"/>
    </source>
</evidence>
<dbReference type="EMBL" id="JAAKGU010000003">
    <property type="protein sequence ID" value="NGM82619.1"/>
    <property type="molecule type" value="Genomic_DNA"/>
</dbReference>
<evidence type="ECO:0000259" key="7">
    <source>
        <dbReference type="Pfam" id="PF08281"/>
    </source>
</evidence>
<accession>A0A6M1PGL0</accession>
<dbReference type="RefSeq" id="WP_165097198.1">
    <property type="nucleotide sequence ID" value="NZ_JAAKGU010000003.1"/>
</dbReference>
<keyword evidence="2" id="KW-0805">Transcription regulation</keyword>
<keyword evidence="3" id="KW-0731">Sigma factor</keyword>
<dbReference type="InterPro" id="IPR013324">
    <property type="entry name" value="RNA_pol_sigma_r3/r4-like"/>
</dbReference>
<evidence type="ECO:0000256" key="3">
    <source>
        <dbReference type="ARBA" id="ARBA00023082"/>
    </source>
</evidence>
<dbReference type="InterPro" id="IPR036388">
    <property type="entry name" value="WH-like_DNA-bd_sf"/>
</dbReference>
<dbReference type="SUPFAM" id="SSF88946">
    <property type="entry name" value="Sigma2 domain of RNA polymerase sigma factors"/>
    <property type="match status" value="1"/>
</dbReference>
<evidence type="ECO:0000256" key="4">
    <source>
        <dbReference type="ARBA" id="ARBA00023163"/>
    </source>
</evidence>
<evidence type="ECO:0000313" key="9">
    <source>
        <dbReference type="Proteomes" id="UP000480151"/>
    </source>
</evidence>
<comment type="similarity">
    <text evidence="1">Belongs to the sigma-70 factor family. ECF subfamily.</text>
</comment>
<dbReference type="NCBIfam" id="TIGR02959">
    <property type="entry name" value="SigZ"/>
    <property type="match status" value="1"/>
</dbReference>
<organism evidence="8 9">
    <name type="scientific">Paenibacillus apii</name>
    <dbReference type="NCBI Taxonomy" id="1850370"/>
    <lineage>
        <taxon>Bacteria</taxon>
        <taxon>Bacillati</taxon>
        <taxon>Bacillota</taxon>
        <taxon>Bacilli</taxon>
        <taxon>Bacillales</taxon>
        <taxon>Paenibacillaceae</taxon>
        <taxon>Paenibacillus</taxon>
    </lineage>
</organism>
<dbReference type="InterPro" id="IPR013249">
    <property type="entry name" value="RNA_pol_sigma70_r4_t2"/>
</dbReference>
<gene>
    <name evidence="8" type="primary">sigZ</name>
    <name evidence="8" type="ORF">G5B47_09330</name>
</gene>
<dbReference type="Gene3D" id="1.10.1740.10">
    <property type="match status" value="1"/>
</dbReference>
<dbReference type="AlphaFoldDB" id="A0A6M1PGL0"/>
<evidence type="ECO:0000256" key="1">
    <source>
        <dbReference type="ARBA" id="ARBA00010641"/>
    </source>
</evidence>
<dbReference type="Pfam" id="PF04542">
    <property type="entry name" value="Sigma70_r2"/>
    <property type="match status" value="1"/>
</dbReference>
<dbReference type="InterPro" id="IPR014284">
    <property type="entry name" value="RNA_pol_sigma-70_dom"/>
</dbReference>